<comment type="caution">
    <text evidence="2">The sequence shown here is derived from an EMBL/GenBank/DDBJ whole genome shotgun (WGS) entry which is preliminary data.</text>
</comment>
<gene>
    <name evidence="2" type="ORF">CVT23_00590</name>
</gene>
<keyword evidence="1" id="KW-0732">Signal</keyword>
<keyword evidence="3" id="KW-1185">Reference proteome</keyword>
<dbReference type="InterPro" id="IPR010239">
    <property type="entry name" value="CHP02001"/>
</dbReference>
<dbReference type="RefSeq" id="WP_109794529.1">
    <property type="nucleotide sequence ID" value="NZ_PHIG01000004.1"/>
</dbReference>
<evidence type="ECO:0000313" key="3">
    <source>
        <dbReference type="Proteomes" id="UP000229498"/>
    </source>
</evidence>
<evidence type="ECO:0000256" key="1">
    <source>
        <dbReference type="SAM" id="SignalP"/>
    </source>
</evidence>
<feature type="signal peptide" evidence="1">
    <location>
        <begin position="1"/>
        <end position="25"/>
    </location>
</feature>
<name>A0A2M9G790_9PROT</name>
<reference evidence="2 3" key="1">
    <citation type="submission" date="2017-11" db="EMBL/GenBank/DDBJ databases">
        <title>Draft genome sequence of Rhizobiales bacterium SY3-13.</title>
        <authorList>
            <person name="Sun C."/>
        </authorList>
    </citation>
    <scope>NUCLEOTIDE SEQUENCE [LARGE SCALE GENOMIC DNA]</scope>
    <source>
        <strain evidence="2 3">SY3-13</strain>
    </source>
</reference>
<dbReference type="OrthoDB" id="9793561at2"/>
<dbReference type="EMBL" id="PHIG01000004">
    <property type="protein sequence ID" value="PJK31588.1"/>
    <property type="molecule type" value="Genomic_DNA"/>
</dbReference>
<evidence type="ECO:0008006" key="4">
    <source>
        <dbReference type="Google" id="ProtNLM"/>
    </source>
</evidence>
<protein>
    <recommendedName>
        <fullName evidence="4">Outer membrane protein beta-barrel domain-containing protein</fullName>
    </recommendedName>
</protein>
<dbReference type="NCBIfam" id="TIGR02001">
    <property type="entry name" value="gcw_chp"/>
    <property type="match status" value="1"/>
</dbReference>
<accession>A0A2M9G790</accession>
<dbReference type="AlphaFoldDB" id="A0A2M9G790"/>
<sequence length="238" mass="25921">MNFKALAAATAVAMAAFAFSGPVHAEEEAMIPGEFSANVGIVTDYRFRGITQTDNEPAIQGGFDWSHDNGFYLGTWASNVNFGNAHIEMDFYGGYAGSIDNFSYDLGLIYYWYPGASARNDFDFVEAALGLGYDFERFSTSLGFNYSPENFGNSGDALFIEGGVAVPLPYEFELGGTVGYQFIDDEATFGVPDYLTWSLGLSRSYWGFDFALDYVDTDESSCGDGCGATVIFSVSRSF</sequence>
<dbReference type="Proteomes" id="UP000229498">
    <property type="component" value="Unassembled WGS sequence"/>
</dbReference>
<organism evidence="2 3">
    <name type="scientific">Minwuia thermotolerans</name>
    <dbReference type="NCBI Taxonomy" id="2056226"/>
    <lineage>
        <taxon>Bacteria</taxon>
        <taxon>Pseudomonadati</taxon>
        <taxon>Pseudomonadota</taxon>
        <taxon>Alphaproteobacteria</taxon>
        <taxon>Minwuiales</taxon>
        <taxon>Minwuiaceae</taxon>
        <taxon>Minwuia</taxon>
    </lineage>
</organism>
<feature type="chain" id="PRO_5014780062" description="Outer membrane protein beta-barrel domain-containing protein" evidence="1">
    <location>
        <begin position="26"/>
        <end position="238"/>
    </location>
</feature>
<dbReference type="Pfam" id="PF09694">
    <property type="entry name" value="Gcw_chp"/>
    <property type="match status" value="1"/>
</dbReference>
<proteinExistence type="predicted"/>
<evidence type="ECO:0000313" key="2">
    <source>
        <dbReference type="EMBL" id="PJK31588.1"/>
    </source>
</evidence>